<feature type="compositionally biased region" description="Polar residues" evidence="1">
    <location>
        <begin position="22"/>
        <end position="31"/>
    </location>
</feature>
<organism evidence="2 3">
    <name type="scientific">Caerostris darwini</name>
    <dbReference type="NCBI Taxonomy" id="1538125"/>
    <lineage>
        <taxon>Eukaryota</taxon>
        <taxon>Metazoa</taxon>
        <taxon>Ecdysozoa</taxon>
        <taxon>Arthropoda</taxon>
        <taxon>Chelicerata</taxon>
        <taxon>Arachnida</taxon>
        <taxon>Araneae</taxon>
        <taxon>Araneomorphae</taxon>
        <taxon>Entelegynae</taxon>
        <taxon>Araneoidea</taxon>
        <taxon>Araneidae</taxon>
        <taxon>Caerostris</taxon>
    </lineage>
</organism>
<evidence type="ECO:0000256" key="1">
    <source>
        <dbReference type="SAM" id="MobiDB-lite"/>
    </source>
</evidence>
<accession>A0AAV4SP61</accession>
<dbReference type="Proteomes" id="UP001054837">
    <property type="component" value="Unassembled WGS sequence"/>
</dbReference>
<sequence>MGPARTDNTTIWRPTWGPLEPTTLQSGSQHGARSHRQHYNLAPNVGLSNRQHYNKKFVLVCSSGVYLNTSAFFKFSDSGGRRTLIETQTRHLLTGGFSSESVETVF</sequence>
<dbReference type="AlphaFoldDB" id="A0AAV4SP61"/>
<name>A0AAV4SP61_9ARAC</name>
<evidence type="ECO:0000313" key="2">
    <source>
        <dbReference type="EMBL" id="GIY35895.1"/>
    </source>
</evidence>
<comment type="caution">
    <text evidence="2">The sequence shown here is derived from an EMBL/GenBank/DDBJ whole genome shotgun (WGS) entry which is preliminary data.</text>
</comment>
<gene>
    <name evidence="2" type="ORF">CDAR_44751</name>
</gene>
<protein>
    <submittedName>
        <fullName evidence="2">Uncharacterized protein</fullName>
    </submittedName>
</protein>
<reference evidence="2 3" key="1">
    <citation type="submission" date="2021-06" db="EMBL/GenBank/DDBJ databases">
        <title>Caerostris darwini draft genome.</title>
        <authorList>
            <person name="Kono N."/>
            <person name="Arakawa K."/>
        </authorList>
    </citation>
    <scope>NUCLEOTIDE SEQUENCE [LARGE SCALE GENOMIC DNA]</scope>
</reference>
<feature type="compositionally biased region" description="Polar residues" evidence="1">
    <location>
        <begin position="1"/>
        <end position="12"/>
    </location>
</feature>
<evidence type="ECO:0000313" key="3">
    <source>
        <dbReference type="Proteomes" id="UP001054837"/>
    </source>
</evidence>
<feature type="region of interest" description="Disordered" evidence="1">
    <location>
        <begin position="1"/>
        <end position="38"/>
    </location>
</feature>
<keyword evidence="3" id="KW-1185">Reference proteome</keyword>
<dbReference type="EMBL" id="BPLQ01008203">
    <property type="protein sequence ID" value="GIY35895.1"/>
    <property type="molecule type" value="Genomic_DNA"/>
</dbReference>
<proteinExistence type="predicted"/>